<dbReference type="Proteomes" id="UP000004703">
    <property type="component" value="Chromosome"/>
</dbReference>
<sequence>MAVPRYPEISGELVDDTFFVSSYREYYGLSGNDTFWTYDYNYASLLSGGLGNDTYNVFDGAYVLIHDTGGTDIVRAIGTTLSDPDLYVAYLDNQHLLVANYRTQHVVAVADWFNPEKRIEYFEFFEGIFTYDQVNNVIQSAPNFLGNYSTDVYGSTVLGISATAADVINYVTSITQREAEITGAEFTEFLPDFSGTQGTDLVRFYNTGTDAFFYTANVDEALSVQTNLPYFTYQGRPFNVVDVWDNTEQDAEAIFRFLNQSTGGHFFTDSEAERDYIINNPDNSGFLANFRYEGAVFKAFDEGGAGRVAVHRLYDPETGSHALSTSEAEIVGLQANGFQYEHVAFWAYS</sequence>
<dbReference type="InterPro" id="IPR043708">
    <property type="entry name" value="DUF5648"/>
</dbReference>
<evidence type="ECO:0000313" key="2">
    <source>
        <dbReference type="EMBL" id="EEE43002.2"/>
    </source>
</evidence>
<feature type="domain" description="DUF5648" evidence="1">
    <location>
        <begin position="196"/>
        <end position="280"/>
    </location>
</feature>
<name>A0A5E8GTZ0_ROSAD</name>
<evidence type="ECO:0000313" key="3">
    <source>
        <dbReference type="Proteomes" id="UP000004703"/>
    </source>
</evidence>
<dbReference type="Pfam" id="PF18885">
    <property type="entry name" value="DUF5648"/>
    <property type="match status" value="2"/>
</dbReference>
<gene>
    <name evidence="2" type="ORF">SADFL11_288</name>
</gene>
<reference evidence="2 3" key="1">
    <citation type="submission" date="2008-01" db="EMBL/GenBank/DDBJ databases">
        <authorList>
            <person name="Wagner-Dobler I."/>
            <person name="Ferriera S."/>
            <person name="Johnson J."/>
            <person name="Kravitz S."/>
            <person name="Beeson K."/>
            <person name="Sutton G."/>
            <person name="Rogers Y.-H."/>
            <person name="Friedman R."/>
            <person name="Frazier M."/>
            <person name="Venter J.C."/>
        </authorList>
    </citation>
    <scope>NUCLEOTIDE SEQUENCE [LARGE SCALE GENOMIC DNA]</scope>
    <source>
        <strain evidence="3">DSM 17067 / NCIMB 14079 / DFL-11</strain>
    </source>
</reference>
<dbReference type="InterPro" id="IPR011049">
    <property type="entry name" value="Serralysin-like_metalloprot_C"/>
</dbReference>
<dbReference type="RefSeq" id="WP_134852855.1">
    <property type="nucleotide sequence ID" value="NZ_CM011002.1"/>
</dbReference>
<evidence type="ECO:0000259" key="1">
    <source>
        <dbReference type="Pfam" id="PF18885"/>
    </source>
</evidence>
<accession>A0A5E8GTZ0</accession>
<dbReference type="SUPFAM" id="SSF51120">
    <property type="entry name" value="beta-Roll"/>
    <property type="match status" value="1"/>
</dbReference>
<dbReference type="EMBL" id="ACCU02000001">
    <property type="protein sequence ID" value="EEE43002.2"/>
    <property type="molecule type" value="Genomic_DNA"/>
</dbReference>
<comment type="caution">
    <text evidence="2">The sequence shown here is derived from an EMBL/GenBank/DDBJ whole genome shotgun (WGS) entry which is preliminary data.</text>
</comment>
<reference evidence="2 3" key="2">
    <citation type="submission" date="2013-04" db="EMBL/GenBank/DDBJ databases">
        <authorList>
            <person name="Fiebig A."/>
            <person name="Pradella S."/>
            <person name="Wagner-Doebler I."/>
        </authorList>
    </citation>
    <scope>NUCLEOTIDE SEQUENCE [LARGE SCALE GENOMIC DNA]</scope>
    <source>
        <strain evidence="3">DSM 17067 / NCIMB 14079 / DFL-11</strain>
    </source>
</reference>
<feature type="domain" description="DUF5648" evidence="1">
    <location>
        <begin position="288"/>
        <end position="348"/>
    </location>
</feature>
<organism evidence="2 3">
    <name type="scientific">Roseibium alexandrii (strain DSM 17067 / NCIMB 14079 / DFL-11)</name>
    <name type="common">Labrenzia alexandrii</name>
    <dbReference type="NCBI Taxonomy" id="244592"/>
    <lineage>
        <taxon>Bacteria</taxon>
        <taxon>Pseudomonadati</taxon>
        <taxon>Pseudomonadota</taxon>
        <taxon>Alphaproteobacteria</taxon>
        <taxon>Hyphomicrobiales</taxon>
        <taxon>Stappiaceae</taxon>
        <taxon>Roseibium</taxon>
    </lineage>
</organism>
<proteinExistence type="predicted"/>
<dbReference type="AlphaFoldDB" id="A0A5E8GTZ0"/>
<protein>
    <recommendedName>
        <fullName evidence="1">DUF5648 domain-containing protein</fullName>
    </recommendedName>
</protein>